<feature type="region of interest" description="Disordered" evidence="2">
    <location>
        <begin position="321"/>
        <end position="376"/>
    </location>
</feature>
<feature type="region of interest" description="Disordered" evidence="2">
    <location>
        <begin position="668"/>
        <end position="706"/>
    </location>
</feature>
<gene>
    <name evidence="3" type="ORF">LY90DRAFT_670972</name>
</gene>
<evidence type="ECO:0000313" key="4">
    <source>
        <dbReference type="Proteomes" id="UP000193920"/>
    </source>
</evidence>
<sequence length="1385" mass="159038">MSESEVRKEKHILEDVQSIDESHILMNTKVQIKKENDIIVNQEGVQSNISKKENEIKSIKEKKLLEQIERRKLLEEYKRKKQEKKNKIQKEISSKINFKKINYNIKHESNISKREILNNKLKSNLKSHTIEIKKEIIKSKKKADLSDKNLIKLENEENKVKKSSILKSIKKENDVANKNIDTTVIYEKPILNNVNNNVNVDKDLKIISNKITEKKLKNKNDTKISSDISYKESKSFMTYKNSITNFDKDFKANYSVIIPIELSNKNKKTQNSIPNLQSKNSSNSKLSNQSFSFSESKKNVNERNNNFSSFQIKQLNNYKNDKKTASKISKSKSDLNTLSSPSKSKTQILSSPLVSSPVSSPIHESEFKVSRTKSMTSTPLNKILKQSKVDKSLNITSSPNSKKLSHILQNSLLHTPSKLSIKSSTKLNPNQSFTVANNSKKRTQTFHTNVNESFIDNKSNIIKKVKLNSNTEEKNKTNKTQDTKILSTIKEESNTNKIYSKDDNGIISTKKDDKSKISNVSKESKDKDDKDKNNSEKKEINSCPHYLIPTANWKTKAIKQNTDKDKSTIGTKLSSRYKVKTAIKILNMSKLIKKKNSNNSSIKNTTALKNTSNYNDILVNSTINPVNSGTKSSSHHIYTHKNSKINSLDSKYSVCPIINRSKTLSNFSFNKVTPPSTSKENKKEKSNKKVTNRSATLPMPTPSKRINKNIKRNNVAFTEENEQDINRMFISAETLKSTSIDSFFNHYNSTNNEKRDQHSNKKIHKKPINNSNKLERKNESQFESIDETSKIINNYPKFDESISKKNNDNINEQESSKDKKGKEKDINNNININLNNNDTQFNFEKNKSIKTKSISYDNNKDKDVLKENILNELVKSESFILDKSFNKKIEIKNILKENNINNKKRADNTYPKVNNKIQENSSSSSSSSSSLNIITTIQPNNHSLSESYINENNSNNIKFQELISNNNTKQEEYKSLNNKLNELNKEKEEIIKGKNETNSEKEILRSKKLNTSFILQDENITELKEKNNIVDHVQFNENKIPKETSENLQAISILSNIDEASSVEDNNNNNDIKDISFKIKNIESLVDGTTVKVNKIIEDLKDDSFIVNDNEAHRLNASFTISNLSKIDKSMEEMKEDHYERPYHSFIINTNQQSFISNSANTSLFIEKEKVDGFINEDMVNDPSAPILSSGDIDGKGSSIMILTPIRAKKKDRDEFGVSSVVTPVRRSLRNIQKKMTGSSSHKKSKQEQFKLKKIKIEEDSYPDTPVPVKIIDSKLKKEFEDESIMTSNSKRDKNENEKMKSNEEEEREEEKEENSSFNSEYEDLFKPSNKFEAIEEILEKHDYAFIPNNAIIIENFDFPNKIMYTPKKEIEIKKEEEIENTDNK</sequence>
<dbReference type="EMBL" id="MCOG01000101">
    <property type="protein sequence ID" value="ORY48759.1"/>
    <property type="molecule type" value="Genomic_DNA"/>
</dbReference>
<dbReference type="OrthoDB" id="5600312at2759"/>
<accession>A0A1Y2CNY9</accession>
<evidence type="ECO:0000313" key="3">
    <source>
        <dbReference type="EMBL" id="ORY48759.1"/>
    </source>
</evidence>
<evidence type="ECO:0000256" key="2">
    <source>
        <dbReference type="SAM" id="MobiDB-lite"/>
    </source>
</evidence>
<feature type="compositionally biased region" description="Basic and acidic residues" evidence="2">
    <location>
        <begin position="1290"/>
        <end position="1303"/>
    </location>
</feature>
<feature type="coiled-coil region" evidence="1">
    <location>
        <begin position="959"/>
        <end position="1000"/>
    </location>
</feature>
<reference evidence="3 4" key="1">
    <citation type="submission" date="2016-08" db="EMBL/GenBank/DDBJ databases">
        <title>A Parts List for Fungal Cellulosomes Revealed by Comparative Genomics.</title>
        <authorList>
            <consortium name="DOE Joint Genome Institute"/>
            <person name="Haitjema C.H."/>
            <person name="Gilmore S.P."/>
            <person name="Henske J.K."/>
            <person name="Solomon K.V."/>
            <person name="De Groot R."/>
            <person name="Kuo A."/>
            <person name="Mondo S.J."/>
            <person name="Salamov A.A."/>
            <person name="Labutti K."/>
            <person name="Zhao Z."/>
            <person name="Chiniquy J."/>
            <person name="Barry K."/>
            <person name="Brewer H.M."/>
            <person name="Purvine S.O."/>
            <person name="Wright A.T."/>
            <person name="Boxma B."/>
            <person name="Van Alen T."/>
            <person name="Hackstein J.H."/>
            <person name="Baker S.E."/>
            <person name="Grigoriev I.V."/>
            <person name="O'Malley M.A."/>
        </authorList>
    </citation>
    <scope>NUCLEOTIDE SEQUENCE [LARGE SCALE GENOMIC DNA]</scope>
    <source>
        <strain evidence="3 4">G1</strain>
    </source>
</reference>
<keyword evidence="1" id="KW-0175">Coiled coil</keyword>
<organism evidence="3 4">
    <name type="scientific">Neocallimastix californiae</name>
    <dbReference type="NCBI Taxonomy" id="1754190"/>
    <lineage>
        <taxon>Eukaryota</taxon>
        <taxon>Fungi</taxon>
        <taxon>Fungi incertae sedis</taxon>
        <taxon>Chytridiomycota</taxon>
        <taxon>Chytridiomycota incertae sedis</taxon>
        <taxon>Neocallimastigomycetes</taxon>
        <taxon>Neocallimastigales</taxon>
        <taxon>Neocallimastigaceae</taxon>
        <taxon>Neocallimastix</taxon>
    </lineage>
</organism>
<feature type="compositionally biased region" description="Polar residues" evidence="2">
    <location>
        <begin position="668"/>
        <end position="677"/>
    </location>
</feature>
<feature type="compositionally biased region" description="Low complexity" evidence="2">
    <location>
        <begin position="921"/>
        <end position="930"/>
    </location>
</feature>
<feature type="region of interest" description="Disordered" evidence="2">
    <location>
        <begin position="748"/>
        <end position="784"/>
    </location>
</feature>
<feature type="region of interest" description="Disordered" evidence="2">
    <location>
        <begin position="1282"/>
        <end position="1324"/>
    </location>
</feature>
<name>A0A1Y2CNY9_9FUNG</name>
<proteinExistence type="predicted"/>
<feature type="region of interest" description="Disordered" evidence="2">
    <location>
        <begin position="799"/>
        <end position="829"/>
    </location>
</feature>
<feature type="region of interest" description="Disordered" evidence="2">
    <location>
        <begin position="1230"/>
        <end position="1249"/>
    </location>
</feature>
<feature type="compositionally biased region" description="Basic and acidic residues" evidence="2">
    <location>
        <begin position="499"/>
        <end position="540"/>
    </location>
</feature>
<comment type="caution">
    <text evidence="3">The sequence shown here is derived from an EMBL/GenBank/DDBJ whole genome shotgun (WGS) entry which is preliminary data.</text>
</comment>
<feature type="compositionally biased region" description="Low complexity" evidence="2">
    <location>
        <begin position="275"/>
        <end position="294"/>
    </location>
</feature>
<feature type="region of interest" description="Disordered" evidence="2">
    <location>
        <begin position="499"/>
        <end position="543"/>
    </location>
</feature>
<feature type="compositionally biased region" description="Polar residues" evidence="2">
    <location>
        <begin position="334"/>
        <end position="348"/>
    </location>
</feature>
<feature type="compositionally biased region" description="Polar residues" evidence="2">
    <location>
        <begin position="911"/>
        <end position="920"/>
    </location>
</feature>
<dbReference type="Proteomes" id="UP000193920">
    <property type="component" value="Unassembled WGS sequence"/>
</dbReference>
<evidence type="ECO:0000256" key="1">
    <source>
        <dbReference type="SAM" id="Coils"/>
    </source>
</evidence>
<feature type="region of interest" description="Disordered" evidence="2">
    <location>
        <begin position="268"/>
        <end position="304"/>
    </location>
</feature>
<feature type="compositionally biased region" description="Acidic residues" evidence="2">
    <location>
        <begin position="1304"/>
        <end position="1313"/>
    </location>
</feature>
<keyword evidence="4" id="KW-1185">Reference proteome</keyword>
<feature type="compositionally biased region" description="Low complexity" evidence="2">
    <location>
        <begin position="349"/>
        <end position="361"/>
    </location>
</feature>
<protein>
    <submittedName>
        <fullName evidence="3">Uncharacterized protein</fullName>
    </submittedName>
</protein>
<feature type="region of interest" description="Disordered" evidence="2">
    <location>
        <begin position="904"/>
        <end position="930"/>
    </location>
</feature>
<feature type="coiled-coil region" evidence="1">
    <location>
        <begin position="42"/>
        <end position="94"/>
    </location>
</feature>
<feature type="compositionally biased region" description="Basic and acidic residues" evidence="2">
    <location>
        <begin position="814"/>
        <end position="826"/>
    </location>
</feature>